<protein>
    <submittedName>
        <fullName evidence="6">LLM class flavin-dependent oxidoreductase</fullName>
    </submittedName>
</protein>
<keyword evidence="2" id="KW-0288">FMN</keyword>
<keyword evidence="3" id="KW-0560">Oxidoreductase</keyword>
<evidence type="ECO:0000259" key="5">
    <source>
        <dbReference type="Pfam" id="PF00296"/>
    </source>
</evidence>
<dbReference type="Pfam" id="PF00296">
    <property type="entry name" value="Bac_luciferase"/>
    <property type="match status" value="1"/>
</dbReference>
<dbReference type="GO" id="GO:0016705">
    <property type="term" value="F:oxidoreductase activity, acting on paired donors, with incorporation or reduction of molecular oxygen"/>
    <property type="evidence" value="ECO:0007669"/>
    <property type="project" value="InterPro"/>
</dbReference>
<dbReference type="InterPro" id="IPR036661">
    <property type="entry name" value="Luciferase-like_sf"/>
</dbReference>
<keyword evidence="4" id="KW-0503">Monooxygenase</keyword>
<name>A0A255HF87_9ACTN</name>
<evidence type="ECO:0000256" key="2">
    <source>
        <dbReference type="ARBA" id="ARBA00022643"/>
    </source>
</evidence>
<dbReference type="PANTHER" id="PTHR30011">
    <property type="entry name" value="ALKANESULFONATE MONOOXYGENASE-RELATED"/>
    <property type="match status" value="1"/>
</dbReference>
<comment type="caution">
    <text evidence="6">The sequence shown here is derived from an EMBL/GenBank/DDBJ whole genome shotgun (WGS) entry which is preliminary data.</text>
</comment>
<dbReference type="PANTHER" id="PTHR30011:SF16">
    <property type="entry name" value="C2H2 FINGER DOMAIN TRANSCRIPTION FACTOR (EUROFUNG)-RELATED"/>
    <property type="match status" value="1"/>
</dbReference>
<organism evidence="6 7">
    <name type="scientific">Enemella dayhoffiae</name>
    <dbReference type="NCBI Taxonomy" id="2016507"/>
    <lineage>
        <taxon>Bacteria</taxon>
        <taxon>Bacillati</taxon>
        <taxon>Actinomycetota</taxon>
        <taxon>Actinomycetes</taxon>
        <taxon>Propionibacteriales</taxon>
        <taxon>Propionibacteriaceae</taxon>
        <taxon>Enemella</taxon>
    </lineage>
</organism>
<dbReference type="Proteomes" id="UP000216311">
    <property type="component" value="Unassembled WGS sequence"/>
</dbReference>
<dbReference type="InterPro" id="IPR011251">
    <property type="entry name" value="Luciferase-like_dom"/>
</dbReference>
<gene>
    <name evidence="6" type="ORF">CGZ93_00485</name>
</gene>
<proteinExistence type="predicted"/>
<sequence>MRVGVCLLPEYAWAEAAPRWRMVEQLGFDHAWTYDHLVWGGLPQHPWQSTIVTLTAAAMVTERIPLGTWVASPNYRHPVTFARDLVSLADVAGPDRMICAVGSGGEPDARMLGEQLTRGQRTSRFAEFVHVLQRALTEDPVDHEGRHYTVRGYRNLFGQAAQPLRLVVAANGPRGMQVAVRHHAAWATTGVPADDVDSWWRGVAGLVDRFDDLGGGEVDRYLNLDSAPRFSLQGKEFCLEQLHRAAELGFTDAVIHWPRSSDPYRGDPDLLAEVAAHLPEFRSRTVGGRG</sequence>
<evidence type="ECO:0000313" key="6">
    <source>
        <dbReference type="EMBL" id="OYO24984.1"/>
    </source>
</evidence>
<dbReference type="OrthoDB" id="7816697at2"/>
<evidence type="ECO:0000256" key="4">
    <source>
        <dbReference type="ARBA" id="ARBA00023033"/>
    </source>
</evidence>
<dbReference type="Gene3D" id="3.20.20.30">
    <property type="entry name" value="Luciferase-like domain"/>
    <property type="match status" value="1"/>
</dbReference>
<keyword evidence="1" id="KW-0285">Flavoprotein</keyword>
<keyword evidence="7" id="KW-1185">Reference proteome</keyword>
<evidence type="ECO:0000313" key="7">
    <source>
        <dbReference type="Proteomes" id="UP000216311"/>
    </source>
</evidence>
<reference evidence="6 7" key="1">
    <citation type="submission" date="2017-07" db="EMBL/GenBank/DDBJ databases">
        <title>Draft whole genome sequences of clinical Proprionibacteriaceae strains.</title>
        <authorList>
            <person name="Bernier A.-M."/>
            <person name="Bernard K."/>
            <person name="Domingo M.-C."/>
        </authorList>
    </citation>
    <scope>NUCLEOTIDE SEQUENCE [LARGE SCALE GENOMIC DNA]</scope>
    <source>
        <strain evidence="6 7">NML 130396</strain>
    </source>
</reference>
<dbReference type="SUPFAM" id="SSF51679">
    <property type="entry name" value="Bacterial luciferase-like"/>
    <property type="match status" value="1"/>
</dbReference>
<dbReference type="RefSeq" id="WP_094362191.1">
    <property type="nucleotide sequence ID" value="NZ_NMVQ01000001.1"/>
</dbReference>
<dbReference type="AlphaFoldDB" id="A0A255HF87"/>
<dbReference type="GO" id="GO:0004497">
    <property type="term" value="F:monooxygenase activity"/>
    <property type="evidence" value="ECO:0007669"/>
    <property type="project" value="UniProtKB-KW"/>
</dbReference>
<evidence type="ECO:0000256" key="3">
    <source>
        <dbReference type="ARBA" id="ARBA00023002"/>
    </source>
</evidence>
<accession>A0A255HF87</accession>
<dbReference type="EMBL" id="NMVQ01000001">
    <property type="protein sequence ID" value="OYO24984.1"/>
    <property type="molecule type" value="Genomic_DNA"/>
</dbReference>
<dbReference type="InterPro" id="IPR051260">
    <property type="entry name" value="Diverse_substr_monoxygenases"/>
</dbReference>
<feature type="domain" description="Luciferase-like" evidence="5">
    <location>
        <begin position="1"/>
        <end position="199"/>
    </location>
</feature>
<evidence type="ECO:0000256" key="1">
    <source>
        <dbReference type="ARBA" id="ARBA00022630"/>
    </source>
</evidence>